<evidence type="ECO:0000313" key="8">
    <source>
        <dbReference type="Proteomes" id="UP000501991"/>
    </source>
</evidence>
<accession>A0A6C1B8E3</accession>
<name>A0A6C1B8E3_9RHOO</name>
<dbReference type="PANTHER" id="PTHR43133">
    <property type="entry name" value="RNA POLYMERASE ECF-TYPE SIGMA FACTO"/>
    <property type="match status" value="1"/>
</dbReference>
<dbReference type="NCBIfam" id="TIGR02937">
    <property type="entry name" value="sigma70-ECF"/>
    <property type="match status" value="1"/>
</dbReference>
<dbReference type="Proteomes" id="UP000501991">
    <property type="component" value="Chromosome"/>
</dbReference>
<evidence type="ECO:0000256" key="4">
    <source>
        <dbReference type="ARBA" id="ARBA00023163"/>
    </source>
</evidence>
<dbReference type="InterPro" id="IPR014284">
    <property type="entry name" value="RNA_pol_sigma-70_dom"/>
</dbReference>
<dbReference type="InterPro" id="IPR036388">
    <property type="entry name" value="WH-like_DNA-bd_sf"/>
</dbReference>
<sequence length="191" mass="21450">MLDDRLIRRLILRSAAREAEAFEQLYQLTAPVLMAVAFKITGRRELAEEVLHDAFVKLWHEAGRFDASATRPVAWMATIVRNRAIDVVSRADVARVAMVEDVEALIDTQFDWADSAEAAEGQRQMRHWLRDCLDELKGSERQALVLAYLHGLSHGELARHLSAPLGTIKSWVRRGLRSLKSCVESCSGSPS</sequence>
<feature type="domain" description="RNA polymerase sigma factor 70 region 4 type 2" evidence="6">
    <location>
        <begin position="127"/>
        <end position="179"/>
    </location>
</feature>
<dbReference type="SUPFAM" id="SSF88659">
    <property type="entry name" value="Sigma3 and sigma4 domains of RNA polymerase sigma factors"/>
    <property type="match status" value="1"/>
</dbReference>
<dbReference type="GO" id="GO:0006352">
    <property type="term" value="P:DNA-templated transcription initiation"/>
    <property type="evidence" value="ECO:0007669"/>
    <property type="project" value="InterPro"/>
</dbReference>
<dbReference type="InterPro" id="IPR039425">
    <property type="entry name" value="RNA_pol_sigma-70-like"/>
</dbReference>
<dbReference type="Pfam" id="PF04542">
    <property type="entry name" value="Sigma70_r2"/>
    <property type="match status" value="1"/>
</dbReference>
<dbReference type="SUPFAM" id="SSF88946">
    <property type="entry name" value="Sigma2 domain of RNA polymerase sigma factors"/>
    <property type="match status" value="1"/>
</dbReference>
<organism evidence="7 8">
    <name type="scientific">Nitrogeniibacter mangrovi</name>
    <dbReference type="NCBI Taxonomy" id="2016596"/>
    <lineage>
        <taxon>Bacteria</taxon>
        <taxon>Pseudomonadati</taxon>
        <taxon>Pseudomonadota</taxon>
        <taxon>Betaproteobacteria</taxon>
        <taxon>Rhodocyclales</taxon>
        <taxon>Zoogloeaceae</taxon>
        <taxon>Nitrogeniibacter</taxon>
    </lineage>
</organism>
<dbReference type="Gene3D" id="1.10.10.10">
    <property type="entry name" value="Winged helix-like DNA-binding domain superfamily/Winged helix DNA-binding domain"/>
    <property type="match status" value="1"/>
</dbReference>
<dbReference type="Gene3D" id="1.10.1740.10">
    <property type="match status" value="1"/>
</dbReference>
<dbReference type="InterPro" id="IPR007627">
    <property type="entry name" value="RNA_pol_sigma70_r2"/>
</dbReference>
<dbReference type="InterPro" id="IPR013324">
    <property type="entry name" value="RNA_pol_sigma_r3/r4-like"/>
</dbReference>
<dbReference type="PANTHER" id="PTHR43133:SF62">
    <property type="entry name" value="RNA POLYMERASE SIGMA FACTOR SIGZ"/>
    <property type="match status" value="1"/>
</dbReference>
<evidence type="ECO:0000256" key="2">
    <source>
        <dbReference type="ARBA" id="ARBA00023015"/>
    </source>
</evidence>
<feature type="domain" description="RNA polymerase sigma-70 region 2" evidence="5">
    <location>
        <begin position="25"/>
        <end position="91"/>
    </location>
</feature>
<dbReference type="InterPro" id="IPR013249">
    <property type="entry name" value="RNA_pol_sigma70_r4_t2"/>
</dbReference>
<evidence type="ECO:0000259" key="5">
    <source>
        <dbReference type="Pfam" id="PF04542"/>
    </source>
</evidence>
<dbReference type="GO" id="GO:0003677">
    <property type="term" value="F:DNA binding"/>
    <property type="evidence" value="ECO:0007669"/>
    <property type="project" value="InterPro"/>
</dbReference>
<dbReference type="CDD" id="cd06171">
    <property type="entry name" value="Sigma70_r4"/>
    <property type="match status" value="1"/>
</dbReference>
<dbReference type="InterPro" id="IPR013325">
    <property type="entry name" value="RNA_pol_sigma_r2"/>
</dbReference>
<dbReference type="AlphaFoldDB" id="A0A6C1B8E3"/>
<evidence type="ECO:0000313" key="7">
    <source>
        <dbReference type="EMBL" id="QID19085.1"/>
    </source>
</evidence>
<dbReference type="Pfam" id="PF08281">
    <property type="entry name" value="Sigma70_r4_2"/>
    <property type="match status" value="1"/>
</dbReference>
<evidence type="ECO:0000256" key="3">
    <source>
        <dbReference type="ARBA" id="ARBA00023082"/>
    </source>
</evidence>
<dbReference type="KEGG" id="azq:G3580_16565"/>
<proteinExistence type="inferred from homology"/>
<dbReference type="RefSeq" id="WP_173767354.1">
    <property type="nucleotide sequence ID" value="NZ_CP048836.1"/>
</dbReference>
<gene>
    <name evidence="7" type="ORF">G3580_16565</name>
</gene>
<evidence type="ECO:0000259" key="6">
    <source>
        <dbReference type="Pfam" id="PF08281"/>
    </source>
</evidence>
<dbReference type="EMBL" id="CP048836">
    <property type="protein sequence ID" value="QID19085.1"/>
    <property type="molecule type" value="Genomic_DNA"/>
</dbReference>
<dbReference type="GO" id="GO:0016987">
    <property type="term" value="F:sigma factor activity"/>
    <property type="evidence" value="ECO:0007669"/>
    <property type="project" value="UniProtKB-KW"/>
</dbReference>
<comment type="similarity">
    <text evidence="1">Belongs to the sigma-70 factor family. ECF subfamily.</text>
</comment>
<reference evidence="7 8" key="1">
    <citation type="submission" date="2020-02" db="EMBL/GenBank/DDBJ databases">
        <title>Nitrogenibacter mangrovi gen. nov., sp. nov. isolated from mangrove sediment, a denitrifying betaproteobacterium.</title>
        <authorList>
            <person name="Liao H."/>
            <person name="Tian Y."/>
        </authorList>
    </citation>
    <scope>NUCLEOTIDE SEQUENCE [LARGE SCALE GENOMIC DNA]</scope>
    <source>
        <strain evidence="7 8">M9-3-2</strain>
    </source>
</reference>
<keyword evidence="3" id="KW-0731">Sigma factor</keyword>
<keyword evidence="2" id="KW-0805">Transcription regulation</keyword>
<evidence type="ECO:0000256" key="1">
    <source>
        <dbReference type="ARBA" id="ARBA00010641"/>
    </source>
</evidence>
<protein>
    <submittedName>
        <fullName evidence="7">Sigma-70 family RNA polymerase sigma factor</fullName>
    </submittedName>
</protein>
<keyword evidence="4" id="KW-0804">Transcription</keyword>
<keyword evidence="8" id="KW-1185">Reference proteome</keyword>